<sequence>MEVGEELFGSEGQDVADAELGVLGSEHGFRPEWHGKPFPVLRKAFEKVGHRPDGVALVFQR</sequence>
<keyword evidence="2" id="KW-1185">Reference proteome</keyword>
<evidence type="ECO:0000313" key="2">
    <source>
        <dbReference type="Proteomes" id="UP000318422"/>
    </source>
</evidence>
<accession>A0A4Y4CS55</accession>
<dbReference type="Proteomes" id="UP000318422">
    <property type="component" value="Unassembled WGS sequence"/>
</dbReference>
<dbReference type="EMBL" id="BJNV01000027">
    <property type="protein sequence ID" value="GEC95775.1"/>
    <property type="molecule type" value="Genomic_DNA"/>
</dbReference>
<dbReference type="AlphaFoldDB" id="A0A4Y4CS55"/>
<name>A0A4Y4CS55_ZOORA</name>
<reference evidence="1 2" key="1">
    <citation type="submission" date="2019-06" db="EMBL/GenBank/DDBJ databases">
        <title>Whole genome shotgun sequence of Zoogloea ramigera NBRC 15342.</title>
        <authorList>
            <person name="Hosoyama A."/>
            <person name="Uohara A."/>
            <person name="Ohji S."/>
            <person name="Ichikawa N."/>
        </authorList>
    </citation>
    <scope>NUCLEOTIDE SEQUENCE [LARGE SCALE GENOMIC DNA]</scope>
    <source>
        <strain evidence="1 2">NBRC 15342</strain>
    </source>
</reference>
<gene>
    <name evidence="1" type="ORF">ZRA01_18480</name>
</gene>
<protein>
    <submittedName>
        <fullName evidence="1">Uncharacterized protein</fullName>
    </submittedName>
</protein>
<comment type="caution">
    <text evidence="1">The sequence shown here is derived from an EMBL/GenBank/DDBJ whole genome shotgun (WGS) entry which is preliminary data.</text>
</comment>
<organism evidence="1 2">
    <name type="scientific">Zoogloea ramigera</name>
    <dbReference type="NCBI Taxonomy" id="350"/>
    <lineage>
        <taxon>Bacteria</taxon>
        <taxon>Pseudomonadati</taxon>
        <taxon>Pseudomonadota</taxon>
        <taxon>Betaproteobacteria</taxon>
        <taxon>Rhodocyclales</taxon>
        <taxon>Zoogloeaceae</taxon>
        <taxon>Zoogloea</taxon>
    </lineage>
</organism>
<evidence type="ECO:0000313" key="1">
    <source>
        <dbReference type="EMBL" id="GEC95775.1"/>
    </source>
</evidence>
<proteinExistence type="predicted"/>